<dbReference type="Proteomes" id="UP000266841">
    <property type="component" value="Unassembled WGS sequence"/>
</dbReference>
<gene>
    <name evidence="2" type="ORF">THAOC_16657</name>
</gene>
<sequence length="214" mass="23109">MIPFKTQNTSEFVHRAIQVDFIPCSCVGEGGSRRPGRIAHDTPKQKKARPPARPARNGHWQAAAGRAVQASAAAAGRQTWSGLNTGRTLPVAATQASRPRALAAITPANGAAALLQALPAAQRWTPAHAQRPRPERARTWNEGTSNERVSEPAMPPGRFFSTDVAGYLISKEKEKRKKRGEAARLEEGRRAIEKQERDLASASSGGQGKRKGRV</sequence>
<evidence type="ECO:0000256" key="1">
    <source>
        <dbReference type="SAM" id="MobiDB-lite"/>
    </source>
</evidence>
<evidence type="ECO:0000313" key="2">
    <source>
        <dbReference type="EMBL" id="EJK62717.1"/>
    </source>
</evidence>
<reference evidence="2 3" key="1">
    <citation type="journal article" date="2012" name="Genome Biol.">
        <title>Genome and low-iron response of an oceanic diatom adapted to chronic iron limitation.</title>
        <authorList>
            <person name="Lommer M."/>
            <person name="Specht M."/>
            <person name="Roy A.S."/>
            <person name="Kraemer L."/>
            <person name="Andreson R."/>
            <person name="Gutowska M.A."/>
            <person name="Wolf J."/>
            <person name="Bergner S.V."/>
            <person name="Schilhabel M.B."/>
            <person name="Klostermeier U.C."/>
            <person name="Beiko R.G."/>
            <person name="Rosenstiel P."/>
            <person name="Hippler M."/>
            <person name="Laroche J."/>
        </authorList>
    </citation>
    <scope>NUCLEOTIDE SEQUENCE [LARGE SCALE GENOMIC DNA]</scope>
    <source>
        <strain evidence="2 3">CCMP1005</strain>
    </source>
</reference>
<keyword evidence="3" id="KW-1185">Reference proteome</keyword>
<dbReference type="AlphaFoldDB" id="K0SX02"/>
<accession>K0SX02</accession>
<evidence type="ECO:0000313" key="3">
    <source>
        <dbReference type="Proteomes" id="UP000266841"/>
    </source>
</evidence>
<comment type="caution">
    <text evidence="2">The sequence shown here is derived from an EMBL/GenBank/DDBJ whole genome shotgun (WGS) entry which is preliminary data.</text>
</comment>
<protein>
    <submittedName>
        <fullName evidence="2">Uncharacterized protein</fullName>
    </submittedName>
</protein>
<feature type="region of interest" description="Disordered" evidence="1">
    <location>
        <begin position="30"/>
        <end position="58"/>
    </location>
</feature>
<organism evidence="2 3">
    <name type="scientific">Thalassiosira oceanica</name>
    <name type="common">Marine diatom</name>
    <dbReference type="NCBI Taxonomy" id="159749"/>
    <lineage>
        <taxon>Eukaryota</taxon>
        <taxon>Sar</taxon>
        <taxon>Stramenopiles</taxon>
        <taxon>Ochrophyta</taxon>
        <taxon>Bacillariophyta</taxon>
        <taxon>Coscinodiscophyceae</taxon>
        <taxon>Thalassiosirophycidae</taxon>
        <taxon>Thalassiosirales</taxon>
        <taxon>Thalassiosiraceae</taxon>
        <taxon>Thalassiosira</taxon>
    </lineage>
</organism>
<proteinExistence type="predicted"/>
<dbReference type="EMBL" id="AGNL01018668">
    <property type="protein sequence ID" value="EJK62717.1"/>
    <property type="molecule type" value="Genomic_DNA"/>
</dbReference>
<feature type="region of interest" description="Disordered" evidence="1">
    <location>
        <begin position="124"/>
        <end position="214"/>
    </location>
</feature>
<feature type="compositionally biased region" description="Basic and acidic residues" evidence="1">
    <location>
        <begin position="180"/>
        <end position="199"/>
    </location>
</feature>
<name>K0SX02_THAOC</name>